<protein>
    <submittedName>
        <fullName evidence="1">Uncharacterized protein</fullName>
    </submittedName>
</protein>
<proteinExistence type="predicted"/>
<evidence type="ECO:0000313" key="1">
    <source>
        <dbReference type="EMBL" id="KCW59995.1"/>
    </source>
</evidence>
<sequence length="111" mass="12529">MQCTPTSHHMKKMKPSHFYLHIFMMDFSGRYNQKEKPRFLTKLGHNSKEISTPYIDHVSSSIYKCRLSSKSVSSPLLKQAITSTMVRQAVAAVTSPASLHHGGRGPTRTPR</sequence>
<gene>
    <name evidence="1" type="ORF">EUGRSUZ_H02729</name>
</gene>
<organism evidence="1">
    <name type="scientific">Eucalyptus grandis</name>
    <name type="common">Flooded gum</name>
    <dbReference type="NCBI Taxonomy" id="71139"/>
    <lineage>
        <taxon>Eukaryota</taxon>
        <taxon>Viridiplantae</taxon>
        <taxon>Streptophyta</taxon>
        <taxon>Embryophyta</taxon>
        <taxon>Tracheophyta</taxon>
        <taxon>Spermatophyta</taxon>
        <taxon>Magnoliopsida</taxon>
        <taxon>eudicotyledons</taxon>
        <taxon>Gunneridae</taxon>
        <taxon>Pentapetalae</taxon>
        <taxon>rosids</taxon>
        <taxon>malvids</taxon>
        <taxon>Myrtales</taxon>
        <taxon>Myrtaceae</taxon>
        <taxon>Myrtoideae</taxon>
        <taxon>Eucalypteae</taxon>
        <taxon>Eucalyptus</taxon>
    </lineage>
</organism>
<name>A0A059B2X4_EUCGR</name>
<reference evidence="1" key="1">
    <citation type="submission" date="2013-07" db="EMBL/GenBank/DDBJ databases">
        <title>The genome of Eucalyptus grandis.</title>
        <authorList>
            <person name="Schmutz J."/>
            <person name="Hayes R."/>
            <person name="Myburg A."/>
            <person name="Tuskan G."/>
            <person name="Grattapaglia D."/>
            <person name="Rokhsar D.S."/>
        </authorList>
    </citation>
    <scope>NUCLEOTIDE SEQUENCE</scope>
    <source>
        <tissue evidence="1">Leaf extractions</tissue>
    </source>
</reference>
<dbReference type="AlphaFoldDB" id="A0A059B2X4"/>
<accession>A0A059B2X4</accession>
<dbReference type="EMBL" id="KK198760">
    <property type="protein sequence ID" value="KCW59995.1"/>
    <property type="molecule type" value="Genomic_DNA"/>
</dbReference>
<dbReference type="Gramene" id="KCW59995">
    <property type="protein sequence ID" value="KCW59995"/>
    <property type="gene ID" value="EUGRSUZ_H02729"/>
</dbReference>
<dbReference type="InParanoid" id="A0A059B2X4"/>